<reference evidence="1" key="1">
    <citation type="submission" date="2018-05" db="EMBL/GenBank/DDBJ databases">
        <authorList>
            <person name="Lanie J.A."/>
            <person name="Ng W.-L."/>
            <person name="Kazmierczak K.M."/>
            <person name="Andrzejewski T.M."/>
            <person name="Davidsen T.M."/>
            <person name="Wayne K.J."/>
            <person name="Tettelin H."/>
            <person name="Glass J.I."/>
            <person name="Rusch D."/>
            <person name="Podicherti R."/>
            <person name="Tsui H.-C.T."/>
            <person name="Winkler M.E."/>
        </authorList>
    </citation>
    <scope>NUCLEOTIDE SEQUENCE</scope>
</reference>
<dbReference type="EMBL" id="UINC01097192">
    <property type="protein sequence ID" value="SVC54698.1"/>
    <property type="molecule type" value="Genomic_DNA"/>
</dbReference>
<protein>
    <submittedName>
        <fullName evidence="1">Uncharacterized protein</fullName>
    </submittedName>
</protein>
<evidence type="ECO:0000313" key="1">
    <source>
        <dbReference type="EMBL" id="SVC54698.1"/>
    </source>
</evidence>
<accession>A0A382N287</accession>
<proteinExistence type="predicted"/>
<gene>
    <name evidence="1" type="ORF">METZ01_LOCUS307552</name>
</gene>
<name>A0A382N287_9ZZZZ</name>
<feature type="non-terminal residue" evidence="1">
    <location>
        <position position="51"/>
    </location>
</feature>
<dbReference type="AlphaFoldDB" id="A0A382N287"/>
<sequence>MILALALLYGCREGHDHGSGGSNNHVHKPPHGGKLVELGDHAFNLELLLDD</sequence>
<organism evidence="1">
    <name type="scientific">marine metagenome</name>
    <dbReference type="NCBI Taxonomy" id="408172"/>
    <lineage>
        <taxon>unclassified sequences</taxon>
        <taxon>metagenomes</taxon>
        <taxon>ecological metagenomes</taxon>
    </lineage>
</organism>